<protein>
    <submittedName>
        <fullName evidence="1">Uncharacterized protein</fullName>
    </submittedName>
</protein>
<dbReference type="EMBL" id="MN739215">
    <property type="protein sequence ID" value="QHS94054.1"/>
    <property type="molecule type" value="Genomic_DNA"/>
</dbReference>
<accession>A0A6C0BR01</accession>
<reference evidence="1" key="1">
    <citation type="journal article" date="2020" name="Nature">
        <title>Giant virus diversity and host interactions through global metagenomics.</title>
        <authorList>
            <person name="Schulz F."/>
            <person name="Roux S."/>
            <person name="Paez-Espino D."/>
            <person name="Jungbluth S."/>
            <person name="Walsh D.A."/>
            <person name="Denef V.J."/>
            <person name="McMahon K.D."/>
            <person name="Konstantinidis K.T."/>
            <person name="Eloe-Fadrosh E.A."/>
            <person name="Kyrpides N.C."/>
            <person name="Woyke T."/>
        </authorList>
    </citation>
    <scope>NUCLEOTIDE SEQUENCE</scope>
    <source>
        <strain evidence="1">GVMAG-M-3300018416-26</strain>
    </source>
</reference>
<proteinExistence type="predicted"/>
<sequence length="132" mass="15416">MVLFEFISNFFLISQEEFTEYNNTMNMQELKECEEIILLDIVANESFKTQISSLSKEKIQILKSNCDMMISTSLIHTIGHAYVNENKTIIIVFDNIEKIKEYLRIFLQLFAGAESYKNNVDELLNMNLVTIE</sequence>
<dbReference type="AlphaFoldDB" id="A0A6C0BR01"/>
<evidence type="ECO:0000313" key="1">
    <source>
        <dbReference type="EMBL" id="QHS94054.1"/>
    </source>
</evidence>
<organism evidence="1">
    <name type="scientific">viral metagenome</name>
    <dbReference type="NCBI Taxonomy" id="1070528"/>
    <lineage>
        <taxon>unclassified sequences</taxon>
        <taxon>metagenomes</taxon>
        <taxon>organismal metagenomes</taxon>
    </lineage>
</organism>
<name>A0A6C0BR01_9ZZZZ</name>